<dbReference type="Pfam" id="PF03646">
    <property type="entry name" value="FlaG"/>
    <property type="match status" value="1"/>
</dbReference>
<feature type="compositionally biased region" description="Basic and acidic residues" evidence="1">
    <location>
        <begin position="23"/>
        <end position="43"/>
    </location>
</feature>
<evidence type="ECO:0000256" key="1">
    <source>
        <dbReference type="SAM" id="MobiDB-lite"/>
    </source>
</evidence>
<accession>A0AAV3TZT8</accession>
<sequence>MEINNAVHIRPVSVTAKSPTDMDSVKKAPSEDVPPLEKSKAEVQDGEPEVEPEAMASVVENLNGMAQSVRRDLSFSLQDDTGKVVVEVTDSSTGELIRKIPSEEALKLSERIADVRSLMTSVKA</sequence>
<feature type="region of interest" description="Disordered" evidence="1">
    <location>
        <begin position="1"/>
        <end position="52"/>
    </location>
</feature>
<dbReference type="AlphaFoldDB" id="A0AAV3TZT8"/>
<dbReference type="PANTHER" id="PTHR37166:SF1">
    <property type="entry name" value="PROTEIN FLAG"/>
    <property type="match status" value="1"/>
</dbReference>
<name>A0AAV3TZT8_9ALTE</name>
<dbReference type="RefSeq" id="WP_345418815.1">
    <property type="nucleotide sequence ID" value="NZ_AP031496.1"/>
</dbReference>
<reference evidence="3" key="1">
    <citation type="journal article" date="2019" name="Int. J. Syst. Evol. Microbiol.">
        <title>The Global Catalogue of Microorganisms (GCM) 10K type strain sequencing project: providing services to taxonomists for standard genome sequencing and annotation.</title>
        <authorList>
            <consortium name="The Broad Institute Genomics Platform"/>
            <consortium name="The Broad Institute Genome Sequencing Center for Infectious Disease"/>
            <person name="Wu L."/>
            <person name="Ma J."/>
        </authorList>
    </citation>
    <scope>NUCLEOTIDE SEQUENCE [LARGE SCALE GENOMIC DNA]</scope>
    <source>
        <strain evidence="3">JCM 19134</strain>
    </source>
</reference>
<dbReference type="Gene3D" id="3.30.160.170">
    <property type="entry name" value="FlaG-like"/>
    <property type="match status" value="1"/>
</dbReference>
<keyword evidence="2" id="KW-0969">Cilium</keyword>
<protein>
    <submittedName>
        <fullName evidence="2">Flagellar protein FlaG</fullName>
    </submittedName>
</protein>
<organism evidence="2 3">
    <name type="scientific">Halioxenophilus aromaticivorans</name>
    <dbReference type="NCBI Taxonomy" id="1306992"/>
    <lineage>
        <taxon>Bacteria</taxon>
        <taxon>Pseudomonadati</taxon>
        <taxon>Pseudomonadota</taxon>
        <taxon>Gammaproteobacteria</taxon>
        <taxon>Alteromonadales</taxon>
        <taxon>Alteromonadaceae</taxon>
        <taxon>Halioxenophilus</taxon>
    </lineage>
</organism>
<dbReference type="InterPro" id="IPR005186">
    <property type="entry name" value="FlaG"/>
</dbReference>
<dbReference type="InterPro" id="IPR035924">
    <property type="entry name" value="FlaG-like_sf"/>
</dbReference>
<dbReference type="PANTHER" id="PTHR37166">
    <property type="entry name" value="PROTEIN FLAG"/>
    <property type="match status" value="1"/>
</dbReference>
<dbReference type="Proteomes" id="UP001409585">
    <property type="component" value="Unassembled WGS sequence"/>
</dbReference>
<keyword evidence="3" id="KW-1185">Reference proteome</keyword>
<keyword evidence="2" id="KW-0966">Cell projection</keyword>
<dbReference type="SUPFAM" id="SSF160214">
    <property type="entry name" value="FlaG-like"/>
    <property type="match status" value="1"/>
</dbReference>
<gene>
    <name evidence="2" type="ORF">GCM10025791_12800</name>
</gene>
<dbReference type="EMBL" id="BAABLX010000007">
    <property type="protein sequence ID" value="GAA4936532.1"/>
    <property type="molecule type" value="Genomic_DNA"/>
</dbReference>
<comment type="caution">
    <text evidence="2">The sequence shown here is derived from an EMBL/GenBank/DDBJ whole genome shotgun (WGS) entry which is preliminary data.</text>
</comment>
<proteinExistence type="predicted"/>
<evidence type="ECO:0000313" key="3">
    <source>
        <dbReference type="Proteomes" id="UP001409585"/>
    </source>
</evidence>
<evidence type="ECO:0000313" key="2">
    <source>
        <dbReference type="EMBL" id="GAA4936532.1"/>
    </source>
</evidence>
<keyword evidence="2" id="KW-0282">Flagellum</keyword>